<dbReference type="GO" id="GO:0008270">
    <property type="term" value="F:zinc ion binding"/>
    <property type="evidence" value="ECO:0007669"/>
    <property type="project" value="UniProtKB-UniRule"/>
</dbReference>
<dbReference type="STRING" id="290052.ASU35_02455"/>
<keyword evidence="5 12" id="KW-0378">Hydrolase</keyword>
<accession>A0A0V8QDP6</accession>
<comment type="similarity">
    <text evidence="12">Belongs to the helicase family. PriA subfamily.</text>
</comment>
<dbReference type="InterPro" id="IPR042115">
    <property type="entry name" value="PriA_3primeBD_sf"/>
</dbReference>
<dbReference type="NCBIfam" id="TIGR00595">
    <property type="entry name" value="priA"/>
    <property type="match status" value="1"/>
</dbReference>
<evidence type="ECO:0000256" key="2">
    <source>
        <dbReference type="ARBA" id="ARBA00022705"/>
    </source>
</evidence>
<evidence type="ECO:0000256" key="9">
    <source>
        <dbReference type="ARBA" id="ARBA00023125"/>
    </source>
</evidence>
<feature type="binding site" evidence="12">
    <location>
        <position position="478"/>
    </location>
    <ligand>
        <name>Zn(2+)</name>
        <dbReference type="ChEBI" id="CHEBI:29105"/>
        <label>2</label>
    </ligand>
</feature>
<dbReference type="InterPro" id="IPR027417">
    <property type="entry name" value="P-loop_NTPase"/>
</dbReference>
<feature type="binding site" evidence="12">
    <location>
        <position position="481"/>
    </location>
    <ligand>
        <name>Zn(2+)</name>
        <dbReference type="ChEBI" id="CHEBI:29105"/>
        <label>2</label>
    </ligand>
</feature>
<keyword evidence="4 12" id="KW-0547">Nucleotide-binding</keyword>
<evidence type="ECO:0000256" key="11">
    <source>
        <dbReference type="ARBA" id="ARBA00048988"/>
    </source>
</evidence>
<dbReference type="Proteomes" id="UP000054874">
    <property type="component" value="Unassembled WGS sequence"/>
</dbReference>
<keyword evidence="9 12" id="KW-0238">DNA-binding</keyword>
<dbReference type="InterPro" id="IPR041236">
    <property type="entry name" value="PriA_C"/>
</dbReference>
<evidence type="ECO:0000256" key="1">
    <source>
        <dbReference type="ARBA" id="ARBA00022515"/>
    </source>
</evidence>
<proteinExistence type="inferred from homology"/>
<evidence type="ECO:0000256" key="3">
    <source>
        <dbReference type="ARBA" id="ARBA00022723"/>
    </source>
</evidence>
<dbReference type="CDD" id="cd17929">
    <property type="entry name" value="DEXHc_priA"/>
    <property type="match status" value="1"/>
</dbReference>
<dbReference type="InterPro" id="IPR014001">
    <property type="entry name" value="Helicase_ATP-bd"/>
</dbReference>
<reference evidence="15 16" key="1">
    <citation type="submission" date="2015-11" db="EMBL/GenBank/DDBJ databases">
        <title>Butyribacter intestini gen. nov., sp. nov., a butyric acid-producing bacterium of the family Lachnospiraceae isolated from the human faeces.</title>
        <authorList>
            <person name="Zou Y."/>
            <person name="Xue W."/>
            <person name="Luo G."/>
            <person name="Lv M."/>
        </authorList>
    </citation>
    <scope>NUCLEOTIDE SEQUENCE [LARGE SCALE GENOMIC DNA]</scope>
    <source>
        <strain evidence="15 16">ACET-33324</strain>
    </source>
</reference>
<dbReference type="AlphaFoldDB" id="A0A0V8QDP6"/>
<evidence type="ECO:0000256" key="7">
    <source>
        <dbReference type="ARBA" id="ARBA00022833"/>
    </source>
</evidence>
<evidence type="ECO:0000259" key="13">
    <source>
        <dbReference type="PROSITE" id="PS51192"/>
    </source>
</evidence>
<keyword evidence="2 12" id="KW-0235">DNA replication</keyword>
<dbReference type="EC" id="5.6.2.4" evidence="12"/>
<organism evidence="15 16">
    <name type="scientific">Acetivibrio ethanolgignens</name>
    <dbReference type="NCBI Taxonomy" id="290052"/>
    <lineage>
        <taxon>Bacteria</taxon>
        <taxon>Bacillati</taxon>
        <taxon>Bacillota</taxon>
        <taxon>Clostridia</taxon>
        <taxon>Eubacteriales</taxon>
        <taxon>Oscillospiraceae</taxon>
        <taxon>Acetivibrio</taxon>
    </lineage>
</organism>
<gene>
    <name evidence="12" type="primary">priA</name>
    <name evidence="15" type="ORF">ASU35_02455</name>
</gene>
<dbReference type="Gene3D" id="3.40.50.300">
    <property type="entry name" value="P-loop containing nucleotide triphosphate hydrolases"/>
    <property type="match status" value="2"/>
</dbReference>
<dbReference type="PROSITE" id="PS51194">
    <property type="entry name" value="HELICASE_CTER"/>
    <property type="match status" value="1"/>
</dbReference>
<dbReference type="PROSITE" id="PS51192">
    <property type="entry name" value="HELICASE_ATP_BIND_1"/>
    <property type="match status" value="1"/>
</dbReference>
<dbReference type="PANTHER" id="PTHR30580:SF0">
    <property type="entry name" value="PRIMOSOMAL PROTEIN N"/>
    <property type="match status" value="1"/>
</dbReference>
<dbReference type="GO" id="GO:0006269">
    <property type="term" value="P:DNA replication, synthesis of primer"/>
    <property type="evidence" value="ECO:0007669"/>
    <property type="project" value="UniProtKB-KW"/>
</dbReference>
<evidence type="ECO:0000256" key="12">
    <source>
        <dbReference type="HAMAP-Rule" id="MF_00983"/>
    </source>
</evidence>
<dbReference type="SUPFAM" id="SSF52540">
    <property type="entry name" value="P-loop containing nucleoside triphosphate hydrolases"/>
    <property type="match status" value="2"/>
</dbReference>
<evidence type="ECO:0000259" key="14">
    <source>
        <dbReference type="PROSITE" id="PS51194"/>
    </source>
</evidence>
<dbReference type="InterPro" id="IPR040498">
    <property type="entry name" value="PriA_CRR"/>
</dbReference>
<dbReference type="InterPro" id="IPR011545">
    <property type="entry name" value="DEAD/DEAH_box_helicase_dom"/>
</dbReference>
<feature type="domain" description="Helicase ATP-binding" evidence="13">
    <location>
        <begin position="229"/>
        <end position="385"/>
    </location>
</feature>
<feature type="binding site" evidence="12">
    <location>
        <position position="459"/>
    </location>
    <ligand>
        <name>Zn(2+)</name>
        <dbReference type="ChEBI" id="CHEBI:29105"/>
        <label>2</label>
    </ligand>
</feature>
<comment type="catalytic activity">
    <reaction evidence="12">
        <text>Couples ATP hydrolysis with the unwinding of duplex DNA by translocating in the 3'-5' direction.</text>
        <dbReference type="EC" id="5.6.2.4"/>
    </reaction>
</comment>
<evidence type="ECO:0000256" key="10">
    <source>
        <dbReference type="ARBA" id="ARBA00023235"/>
    </source>
</evidence>
<keyword evidence="16" id="KW-1185">Reference proteome</keyword>
<dbReference type="InterPro" id="IPR001650">
    <property type="entry name" value="Helicase_C-like"/>
</dbReference>
<dbReference type="GO" id="GO:0006270">
    <property type="term" value="P:DNA replication initiation"/>
    <property type="evidence" value="ECO:0007669"/>
    <property type="project" value="TreeGrafter"/>
</dbReference>
<comment type="subunit">
    <text evidence="12">Component of the replication restart primosome.</text>
</comment>
<dbReference type="SMART" id="SM00490">
    <property type="entry name" value="HELICc"/>
    <property type="match status" value="1"/>
</dbReference>
<feature type="binding site" evidence="12">
    <location>
        <position position="494"/>
    </location>
    <ligand>
        <name>Zn(2+)</name>
        <dbReference type="ChEBI" id="CHEBI:29105"/>
        <label>1</label>
    </ligand>
</feature>
<dbReference type="GO" id="GO:0006302">
    <property type="term" value="P:double-strand break repair"/>
    <property type="evidence" value="ECO:0007669"/>
    <property type="project" value="InterPro"/>
</dbReference>
<evidence type="ECO:0000256" key="5">
    <source>
        <dbReference type="ARBA" id="ARBA00022801"/>
    </source>
</evidence>
<feature type="binding site" evidence="12">
    <location>
        <position position="456"/>
    </location>
    <ligand>
        <name>Zn(2+)</name>
        <dbReference type="ChEBI" id="CHEBI:29105"/>
        <label>2</label>
    </ligand>
</feature>
<evidence type="ECO:0000313" key="15">
    <source>
        <dbReference type="EMBL" id="KSV58717.1"/>
    </source>
</evidence>
<dbReference type="Pfam" id="PF18074">
    <property type="entry name" value="PriA_C"/>
    <property type="match status" value="1"/>
</dbReference>
<dbReference type="Pfam" id="PF18319">
    <property type="entry name" value="Zn_ribbon_PriA"/>
    <property type="match status" value="1"/>
</dbReference>
<dbReference type="Pfam" id="PF17764">
    <property type="entry name" value="PriA_3primeBD"/>
    <property type="match status" value="1"/>
</dbReference>
<comment type="function">
    <text evidence="12">Initiates the restart of stalled replication forks, which reloads the replicative helicase on sites other than the origin of replication. Recognizes and binds to abandoned replication forks and remodels them to uncover a helicase loading site. Promotes assembly of the primosome at these replication forks.</text>
</comment>
<evidence type="ECO:0000313" key="16">
    <source>
        <dbReference type="Proteomes" id="UP000054874"/>
    </source>
</evidence>
<dbReference type="Pfam" id="PF00270">
    <property type="entry name" value="DEAD"/>
    <property type="match status" value="1"/>
</dbReference>
<dbReference type="OrthoDB" id="9759544at2"/>
<dbReference type="GO" id="GO:1990077">
    <property type="term" value="C:primosome complex"/>
    <property type="evidence" value="ECO:0007669"/>
    <property type="project" value="UniProtKB-UniRule"/>
</dbReference>
<dbReference type="GO" id="GO:0006310">
    <property type="term" value="P:DNA recombination"/>
    <property type="evidence" value="ECO:0007669"/>
    <property type="project" value="InterPro"/>
</dbReference>
<dbReference type="SMART" id="SM00487">
    <property type="entry name" value="DEXDc"/>
    <property type="match status" value="1"/>
</dbReference>
<keyword evidence="6 12" id="KW-0347">Helicase</keyword>
<feature type="domain" description="Helicase C-terminal" evidence="14">
    <location>
        <begin position="486"/>
        <end position="653"/>
    </location>
</feature>
<dbReference type="Gene3D" id="3.40.1440.60">
    <property type="entry name" value="PriA, 3(prime) DNA-binding domain"/>
    <property type="match status" value="1"/>
</dbReference>
<dbReference type="PANTHER" id="PTHR30580">
    <property type="entry name" value="PRIMOSOMAL PROTEIN N"/>
    <property type="match status" value="1"/>
</dbReference>
<feature type="binding site" evidence="12">
    <location>
        <position position="450"/>
    </location>
    <ligand>
        <name>Zn(2+)</name>
        <dbReference type="ChEBI" id="CHEBI:29105"/>
        <label>1</label>
    </ligand>
</feature>
<dbReference type="InterPro" id="IPR041222">
    <property type="entry name" value="PriA_3primeBD"/>
</dbReference>
<feature type="binding site" evidence="12">
    <location>
        <position position="447"/>
    </location>
    <ligand>
        <name>Zn(2+)</name>
        <dbReference type="ChEBI" id="CHEBI:29105"/>
        <label>1</label>
    </ligand>
</feature>
<dbReference type="Pfam" id="PF00271">
    <property type="entry name" value="Helicase_C"/>
    <property type="match status" value="1"/>
</dbReference>
<dbReference type="EMBL" id="LNAM01000164">
    <property type="protein sequence ID" value="KSV58717.1"/>
    <property type="molecule type" value="Genomic_DNA"/>
</dbReference>
<name>A0A0V8QDP6_9FIRM</name>
<keyword evidence="8 12" id="KW-0067">ATP-binding</keyword>
<comment type="catalytic activity">
    <reaction evidence="11 12">
        <text>ATP + H2O = ADP + phosphate + H(+)</text>
        <dbReference type="Rhea" id="RHEA:13065"/>
        <dbReference type="ChEBI" id="CHEBI:15377"/>
        <dbReference type="ChEBI" id="CHEBI:15378"/>
        <dbReference type="ChEBI" id="CHEBI:30616"/>
        <dbReference type="ChEBI" id="CHEBI:43474"/>
        <dbReference type="ChEBI" id="CHEBI:456216"/>
        <dbReference type="EC" id="5.6.2.4"/>
    </reaction>
</comment>
<feature type="binding site" evidence="12">
    <location>
        <position position="491"/>
    </location>
    <ligand>
        <name>Zn(2+)</name>
        <dbReference type="ChEBI" id="CHEBI:29105"/>
        <label>1</label>
    </ligand>
</feature>
<evidence type="ECO:0000256" key="6">
    <source>
        <dbReference type="ARBA" id="ARBA00022806"/>
    </source>
</evidence>
<dbReference type="GO" id="GO:0043138">
    <property type="term" value="F:3'-5' DNA helicase activity"/>
    <property type="evidence" value="ECO:0007669"/>
    <property type="project" value="UniProtKB-EC"/>
</dbReference>
<dbReference type="InterPro" id="IPR005259">
    <property type="entry name" value="PriA"/>
</dbReference>
<dbReference type="FunFam" id="3.40.50.300:FF:000489">
    <property type="entry name" value="Primosome assembly protein PriA"/>
    <property type="match status" value="1"/>
</dbReference>
<dbReference type="CDD" id="cd18804">
    <property type="entry name" value="SF2_C_priA"/>
    <property type="match status" value="1"/>
</dbReference>
<sequence length="747" mass="84705">MYADVIVDISHENIDKTYQYQIPKELEASVGYGTPVRIPFGRGSRSIKGYIVGFSEKPSISVERIKAIEGVIEDGVVIESQLITLAWWMKENYGSTMNDALKTVLPVKEAVKAKERAWISLAKGRAETVVFLEESKKKSNKGRVRLLKALLEKEPMELSQAVSGLGIARTTLKDMEKLGYIHLDRERVYRNPVSVEQREEKRVILNGEQRRIADTIIKEWETGHRDTYLIHGVTGSGKTEVYLEIIEAVLKRKQQVIMLIPEIALTFQTVLRFYRRLGERVSVLHSRMSKGERYDQYVRAKNGDIDVIIGPRSALFAPFERLGLIIIDEEHEGSYKSEGSPKYHARETAIERARLQGASVILGSATPSLESYYKAEKGEYRLFTMKERAGEGRLPLVHITDLREELKKGNKSIFGELLREKLLARLEKGEQSMLFINRRGYAGFVSCRSCGYVVKCPHCDVSLTFHQAGYHREGGLKCHYCGYEAPMPKKCPECGSPYIAAFGTGTQKIEELLNREFPEARVLRMDMDTTQGKDGHERILSAFMNHKADILVGTQMIVKGHDFPDVTLVGVLAADLSLYAGDFRSSEKTFQLLCQAAGRAGRGRKPGEVVIQTYNPEHYSIVTAARQDYPAFYEQEILYRSMASYPPVSHMLVVFVTAREEELARRGAECLKEITGKQLLTEQVAFIGPAAATVGKVNDIYRQVLYIKSVDYNILKEIKNFMEGYLSCTEEFKRINVQFDFDPMFHY</sequence>
<protein>
    <recommendedName>
        <fullName evidence="12">Replication restart protein PriA</fullName>
    </recommendedName>
    <alternativeName>
        <fullName evidence="12">ATP-dependent DNA helicase PriA</fullName>
        <ecNumber evidence="12">5.6.2.4</ecNumber>
    </alternativeName>
    <alternativeName>
        <fullName evidence="12">DNA 3'-5' helicase PriA</fullName>
    </alternativeName>
</protein>
<keyword evidence="10 12" id="KW-0413">Isomerase</keyword>
<keyword evidence="7 12" id="KW-0862">Zinc</keyword>
<keyword evidence="1 12" id="KW-0639">Primosome</keyword>
<dbReference type="GO" id="GO:0016887">
    <property type="term" value="F:ATP hydrolysis activity"/>
    <property type="evidence" value="ECO:0007669"/>
    <property type="project" value="RHEA"/>
</dbReference>
<keyword evidence="3 12" id="KW-0479">Metal-binding</keyword>
<dbReference type="GO" id="GO:0003677">
    <property type="term" value="F:DNA binding"/>
    <property type="evidence" value="ECO:0007669"/>
    <property type="project" value="UniProtKB-UniRule"/>
</dbReference>
<comment type="cofactor">
    <cofactor evidence="12">
        <name>Zn(2+)</name>
        <dbReference type="ChEBI" id="CHEBI:29105"/>
    </cofactor>
    <text evidence="12">Binds 2 zinc ions per subunit.</text>
</comment>
<evidence type="ECO:0000256" key="8">
    <source>
        <dbReference type="ARBA" id="ARBA00022840"/>
    </source>
</evidence>
<comment type="caution">
    <text evidence="15">The sequence shown here is derived from an EMBL/GenBank/DDBJ whole genome shotgun (WGS) entry which is preliminary data.</text>
</comment>
<dbReference type="GO" id="GO:0005524">
    <property type="term" value="F:ATP binding"/>
    <property type="evidence" value="ECO:0007669"/>
    <property type="project" value="UniProtKB-UniRule"/>
</dbReference>
<evidence type="ECO:0000256" key="4">
    <source>
        <dbReference type="ARBA" id="ARBA00022741"/>
    </source>
</evidence>
<dbReference type="HAMAP" id="MF_00983">
    <property type="entry name" value="PriA"/>
    <property type="match status" value="1"/>
</dbReference>